<proteinExistence type="predicted"/>
<name>A0A6J6G1X1_9ZZZZ</name>
<gene>
    <name evidence="1" type="ORF">UFOPK1788_00647</name>
</gene>
<dbReference type="SUPFAM" id="SSF82784">
    <property type="entry name" value="OsmC-like"/>
    <property type="match status" value="1"/>
</dbReference>
<dbReference type="InterPro" id="IPR015946">
    <property type="entry name" value="KH_dom-like_a/b"/>
</dbReference>
<organism evidence="1">
    <name type="scientific">freshwater metagenome</name>
    <dbReference type="NCBI Taxonomy" id="449393"/>
    <lineage>
        <taxon>unclassified sequences</taxon>
        <taxon>metagenomes</taxon>
        <taxon>ecological metagenomes</taxon>
    </lineage>
</organism>
<dbReference type="EMBL" id="CAEZUE010000071">
    <property type="protein sequence ID" value="CAB4593223.1"/>
    <property type="molecule type" value="Genomic_DNA"/>
</dbReference>
<accession>A0A6J6G1X1</accession>
<dbReference type="AlphaFoldDB" id="A0A6J6G1X1"/>
<dbReference type="PANTHER" id="PTHR42830:SF2">
    <property type="entry name" value="OSMC_OHR FAMILY PROTEIN"/>
    <property type="match status" value="1"/>
</dbReference>
<dbReference type="PANTHER" id="PTHR42830">
    <property type="entry name" value="OSMOTICALLY INDUCIBLE FAMILY PROTEIN"/>
    <property type="match status" value="1"/>
</dbReference>
<reference evidence="1" key="1">
    <citation type="submission" date="2020-05" db="EMBL/GenBank/DDBJ databases">
        <authorList>
            <person name="Chiriac C."/>
            <person name="Salcher M."/>
            <person name="Ghai R."/>
            <person name="Kavagutti S V."/>
        </authorList>
    </citation>
    <scope>NUCLEOTIDE SEQUENCE</scope>
</reference>
<dbReference type="Gene3D" id="3.30.300.20">
    <property type="match status" value="1"/>
</dbReference>
<dbReference type="InterPro" id="IPR052707">
    <property type="entry name" value="OsmC_Ohr_Peroxiredoxin"/>
</dbReference>
<sequence length="156" mass="17221">MRHSFALNLRWRNTQEFDGELDRAYSHEGYVSIPGHGSLVTSAAEAFGGDPNLWNPEELLMTAISQCHLLSFLFVANRDGVEVVDYLDEVSGEMEYHGGQGAMASVTLRPTVVTNAEPSDIERLHDEAKAFCVMRSSVNFPIHVEVSVLAPEANID</sequence>
<dbReference type="InterPro" id="IPR036102">
    <property type="entry name" value="OsmC/Ohrsf"/>
</dbReference>
<dbReference type="InterPro" id="IPR003718">
    <property type="entry name" value="OsmC/Ohr_fam"/>
</dbReference>
<dbReference type="Pfam" id="PF02566">
    <property type="entry name" value="OsmC"/>
    <property type="match status" value="1"/>
</dbReference>
<evidence type="ECO:0000313" key="1">
    <source>
        <dbReference type="EMBL" id="CAB4593223.1"/>
    </source>
</evidence>
<protein>
    <submittedName>
        <fullName evidence="1">Unannotated protein</fullName>
    </submittedName>
</protein>